<evidence type="ECO:0000256" key="3">
    <source>
        <dbReference type="ARBA" id="ARBA00022989"/>
    </source>
</evidence>
<accession>B3RTU7</accession>
<keyword evidence="11" id="KW-1185">Reference proteome</keyword>
<dbReference type="GO" id="GO:0004930">
    <property type="term" value="F:G protein-coupled receptor activity"/>
    <property type="evidence" value="ECO:0007669"/>
    <property type="project" value="UniProtKB-KW"/>
</dbReference>
<organism evidence="10 11">
    <name type="scientific">Trichoplax adhaerens</name>
    <name type="common">Trichoplax reptans</name>
    <dbReference type="NCBI Taxonomy" id="10228"/>
    <lineage>
        <taxon>Eukaryota</taxon>
        <taxon>Metazoa</taxon>
        <taxon>Placozoa</taxon>
        <taxon>Uniplacotomia</taxon>
        <taxon>Trichoplacea</taxon>
        <taxon>Trichoplacidae</taxon>
        <taxon>Trichoplax</taxon>
    </lineage>
</organism>
<dbReference type="CTD" id="6752934"/>
<keyword evidence="7" id="KW-0807">Transducer</keyword>
<keyword evidence="2 8" id="KW-0812">Transmembrane</keyword>
<feature type="transmembrane region" description="Helical" evidence="8">
    <location>
        <begin position="172"/>
        <end position="193"/>
    </location>
</feature>
<evidence type="ECO:0000256" key="1">
    <source>
        <dbReference type="ARBA" id="ARBA00004141"/>
    </source>
</evidence>
<dbReference type="GO" id="GO:0007186">
    <property type="term" value="P:G protein-coupled receptor signaling pathway"/>
    <property type="evidence" value="ECO:0000318"/>
    <property type="project" value="GO_Central"/>
</dbReference>
<name>B3RTU7_TRIAD</name>
<evidence type="ECO:0000256" key="4">
    <source>
        <dbReference type="ARBA" id="ARBA00023040"/>
    </source>
</evidence>
<evidence type="ECO:0000256" key="2">
    <source>
        <dbReference type="ARBA" id="ARBA00022692"/>
    </source>
</evidence>
<gene>
    <name evidence="10" type="ORF">TRIADDRAFT_56053</name>
</gene>
<evidence type="ECO:0000256" key="8">
    <source>
        <dbReference type="SAM" id="Phobius"/>
    </source>
</evidence>
<comment type="subcellular location">
    <subcellularLocation>
        <location evidence="1">Membrane</location>
        <topology evidence="1">Multi-pass membrane protein</topology>
    </subcellularLocation>
</comment>
<evidence type="ECO:0000256" key="7">
    <source>
        <dbReference type="ARBA" id="ARBA00023224"/>
    </source>
</evidence>
<reference evidence="10 11" key="1">
    <citation type="journal article" date="2008" name="Nature">
        <title>The Trichoplax genome and the nature of placozoans.</title>
        <authorList>
            <person name="Srivastava M."/>
            <person name="Begovic E."/>
            <person name="Chapman J."/>
            <person name="Putnam N.H."/>
            <person name="Hellsten U."/>
            <person name="Kawashima T."/>
            <person name="Kuo A."/>
            <person name="Mitros T."/>
            <person name="Salamov A."/>
            <person name="Carpenter M.L."/>
            <person name="Signorovitch A.Y."/>
            <person name="Moreno M.A."/>
            <person name="Kamm K."/>
            <person name="Grimwood J."/>
            <person name="Schmutz J."/>
            <person name="Shapiro H."/>
            <person name="Grigoriev I.V."/>
            <person name="Buss L.W."/>
            <person name="Schierwater B."/>
            <person name="Dellaporta S.L."/>
            <person name="Rokhsar D.S."/>
        </authorList>
    </citation>
    <scope>NUCLEOTIDE SEQUENCE [LARGE SCALE GENOMIC DNA]</scope>
    <source>
        <strain evidence="10 11">Grell-BS-1999</strain>
    </source>
</reference>
<dbReference type="Pfam" id="PF00001">
    <property type="entry name" value="7tm_1"/>
    <property type="match status" value="1"/>
</dbReference>
<feature type="transmembrane region" description="Helical" evidence="8">
    <location>
        <begin position="50"/>
        <end position="71"/>
    </location>
</feature>
<dbReference type="OMA" id="CAYMITS"/>
<dbReference type="HOGENOM" id="CLU_866955_0_0_1"/>
<evidence type="ECO:0000256" key="6">
    <source>
        <dbReference type="ARBA" id="ARBA00023170"/>
    </source>
</evidence>
<dbReference type="PhylomeDB" id="B3RTU7"/>
<dbReference type="PROSITE" id="PS50262">
    <property type="entry name" value="G_PROTEIN_RECEP_F1_2"/>
    <property type="match status" value="1"/>
</dbReference>
<dbReference type="AlphaFoldDB" id="B3RTU7"/>
<keyword evidence="5 8" id="KW-0472">Membrane</keyword>
<evidence type="ECO:0000313" key="11">
    <source>
        <dbReference type="Proteomes" id="UP000009022"/>
    </source>
</evidence>
<dbReference type="KEGG" id="tad:TRIADDRAFT_56053"/>
<feature type="transmembrane region" description="Helical" evidence="8">
    <location>
        <begin position="276"/>
        <end position="298"/>
    </location>
</feature>
<dbReference type="PANTHER" id="PTHR45695:SF9">
    <property type="entry name" value="LEUCOKININ RECEPTOR"/>
    <property type="match status" value="1"/>
</dbReference>
<dbReference type="GO" id="GO:0016020">
    <property type="term" value="C:membrane"/>
    <property type="evidence" value="ECO:0007669"/>
    <property type="project" value="UniProtKB-SubCell"/>
</dbReference>
<dbReference type="CDD" id="cd00637">
    <property type="entry name" value="7tm_classA_rhodopsin-like"/>
    <property type="match status" value="1"/>
</dbReference>
<evidence type="ECO:0000259" key="9">
    <source>
        <dbReference type="PROSITE" id="PS50262"/>
    </source>
</evidence>
<protein>
    <recommendedName>
        <fullName evidence="9">G-protein coupled receptors family 1 profile domain-containing protein</fullName>
    </recommendedName>
</protein>
<evidence type="ECO:0000313" key="10">
    <source>
        <dbReference type="EMBL" id="EDV25688.1"/>
    </source>
</evidence>
<feature type="transmembrane region" description="Helical" evidence="8">
    <location>
        <begin position="17"/>
        <end position="38"/>
    </location>
</feature>
<dbReference type="RefSeq" id="XP_002111721.1">
    <property type="nucleotide sequence ID" value="XM_002111685.1"/>
</dbReference>
<feature type="transmembrane region" description="Helical" evidence="8">
    <location>
        <begin position="91"/>
        <end position="111"/>
    </location>
</feature>
<dbReference type="OrthoDB" id="10037617at2759"/>
<dbReference type="PRINTS" id="PR00237">
    <property type="entry name" value="GPCRRHODOPSN"/>
</dbReference>
<keyword evidence="6" id="KW-0675">Receptor</keyword>
<dbReference type="InterPro" id="IPR000276">
    <property type="entry name" value="GPCR_Rhodpsn"/>
</dbReference>
<keyword evidence="4" id="KW-0297">G-protein coupled receptor</keyword>
<evidence type="ECO:0000256" key="5">
    <source>
        <dbReference type="ARBA" id="ARBA00023136"/>
    </source>
</evidence>
<dbReference type="GeneID" id="6752934"/>
<dbReference type="Proteomes" id="UP000009022">
    <property type="component" value="Unassembled WGS sequence"/>
</dbReference>
<dbReference type="Gene3D" id="1.20.1070.10">
    <property type="entry name" value="Rhodopsin 7-helix transmembrane proteins"/>
    <property type="match status" value="1"/>
</dbReference>
<dbReference type="SUPFAM" id="SSF81321">
    <property type="entry name" value="Family A G protein-coupled receptor-like"/>
    <property type="match status" value="1"/>
</dbReference>
<dbReference type="InParanoid" id="B3RTU7"/>
<dbReference type="PANTHER" id="PTHR45695">
    <property type="entry name" value="LEUCOKININ RECEPTOR-RELATED"/>
    <property type="match status" value="1"/>
</dbReference>
<dbReference type="FunFam" id="1.20.1070.10:FF:001093">
    <property type="entry name" value="Prokineticin receptor 1"/>
    <property type="match status" value="1"/>
</dbReference>
<dbReference type="InterPro" id="IPR017452">
    <property type="entry name" value="GPCR_Rhodpsn_7TM"/>
</dbReference>
<feature type="transmembrane region" description="Helical" evidence="8">
    <location>
        <begin position="231"/>
        <end position="256"/>
    </location>
</feature>
<proteinExistence type="predicted"/>
<feature type="transmembrane region" description="Helical" evidence="8">
    <location>
        <begin position="132"/>
        <end position="152"/>
    </location>
</feature>
<keyword evidence="3 8" id="KW-1133">Transmembrane helix</keyword>
<dbReference type="eggNOG" id="KOG3656">
    <property type="taxonomic scope" value="Eukaryota"/>
</dbReference>
<sequence>MAENLTINSTSTSSSDVIMASIGVIGVLSNIFLLVIIIRSKKFQDVSYMFVINVALSDFLTSFVLCCLFLPKILIPDFMSFVGYSFCKILYFVFASTYDASAFSLIIISIYRFKIITDPLHYRSNSFICKHSAKVILIMWIISGLISAPAALLTTTTYIGEARCDVYYPFGYIPNIIYFTSFFFITYVIPLTMMSHNYIRISKDLYSRTYPKNYGNLLRVRLPRHNRNKSVIQFLIGITCAYMITSGPIFLGLMVLSIAGGSYTQLRESNYLLSRLLVASLGISASTCFINPTLCLIFDKNIRSEIRRILYKTPPESVVST</sequence>
<feature type="domain" description="G-protein coupled receptors family 1 profile" evidence="9">
    <location>
        <begin position="29"/>
        <end position="295"/>
    </location>
</feature>
<dbReference type="STRING" id="10228.B3RTU7"/>
<dbReference type="EMBL" id="DS985244">
    <property type="protein sequence ID" value="EDV25688.1"/>
    <property type="molecule type" value="Genomic_DNA"/>
</dbReference>